<dbReference type="GO" id="GO:0015774">
    <property type="term" value="P:polysaccharide transport"/>
    <property type="evidence" value="ECO:0007669"/>
    <property type="project" value="InterPro"/>
</dbReference>
<name>A0A849L561_9RHOB</name>
<dbReference type="Proteomes" id="UP000572377">
    <property type="component" value="Unassembled WGS sequence"/>
</dbReference>
<gene>
    <name evidence="1" type="ORF">HMH01_13830</name>
</gene>
<organism evidence="1 2">
    <name type="scientific">Halovulum dunhuangense</name>
    <dbReference type="NCBI Taxonomy" id="1505036"/>
    <lineage>
        <taxon>Bacteria</taxon>
        <taxon>Pseudomonadati</taxon>
        <taxon>Pseudomonadota</taxon>
        <taxon>Alphaproteobacteria</taxon>
        <taxon>Rhodobacterales</taxon>
        <taxon>Paracoccaceae</taxon>
        <taxon>Halovulum</taxon>
    </lineage>
</organism>
<proteinExistence type="predicted"/>
<comment type="caution">
    <text evidence="1">The sequence shown here is derived from an EMBL/GenBank/DDBJ whole genome shotgun (WGS) entry which is preliminary data.</text>
</comment>
<sequence>MASRRRLAVYSGGFLFDRRIRRILHLAGWDIVPGLRPSRADAVGVWGRRPVARRGLWAARRFGLPLLNVEDAFLRSVRPGPSGDRPLGLLLDGAAMHYDAGQPSDLETLLATADLERADLLDRARDGIDFLRRHGISKYSDWDPDAQAPDPGYVLVIDQTRGDAAISHAGASAADFAAMLDAARSAYPGARIVLRTHPVTASGHRRGHFGPQDCDARTTICADPVNPWALLEGAIAVHAVSSQLGFEAILAGHRPVLFGQPFYAGWGLSDDRKPVARRGKSLSREALFGGAMLEYPVWYDPHRDRLTDFETVAQALAAQARAWRENRRSFVCTGMKPWKHKPVSDFLAGAGGRPRFENDPARAVALAARAGRDLLIWAGRETPELRAAAEASGVRHWRVEDGFLRSVGLGAQLLPAASLVLDDLGIYFDPNRESRLERLIAKAATGLSAPERRRALALAEAIVAARITKYNVGRGAPIPAAPGRRVVLVPGQVEDDASIRTGTTDVATNLELLRRARAHFPDACIVFKPHPDVEIGLRKGAVAEADLARLADHVARDASAAEAMAQADVIWTMTSLMGFEALLRGREVHCLGMPFYAGWGLTEDHGQTHPRRSARPDLAALVHAALIAYPRYFDAETGLACAPEVILERLSAGQGAVSRQATRRHRIVAALQYRLRGLAPLWRR</sequence>
<reference evidence="1 2" key="1">
    <citation type="submission" date="2020-05" db="EMBL/GenBank/DDBJ databases">
        <title>Gimesia benthica sp. nov., a novel planctomycete isolated from a deep-sea water sample of the Northwest Indian Ocean.</title>
        <authorList>
            <person name="Wang J."/>
            <person name="Ruan C."/>
            <person name="Song L."/>
            <person name="Zhu Y."/>
            <person name="Li A."/>
            <person name="Zheng X."/>
            <person name="Wang L."/>
            <person name="Lu Z."/>
            <person name="Huang Y."/>
            <person name="Du W."/>
            <person name="Zhou Y."/>
            <person name="Huang L."/>
            <person name="Dai X."/>
        </authorList>
    </citation>
    <scope>NUCLEOTIDE SEQUENCE [LARGE SCALE GENOMIC DNA]</scope>
    <source>
        <strain evidence="1 2">YYQ-30</strain>
    </source>
</reference>
<accession>A0A849L561</accession>
<dbReference type="CDD" id="cd16440">
    <property type="entry name" value="beta_Kdo_transferase_KpsC_1"/>
    <property type="match status" value="1"/>
</dbReference>
<dbReference type="EMBL" id="JABFBC010000002">
    <property type="protein sequence ID" value="NNU81515.1"/>
    <property type="molecule type" value="Genomic_DNA"/>
</dbReference>
<dbReference type="CDD" id="cd16439">
    <property type="entry name" value="beta_Kdo_transferase_KpsC_2"/>
    <property type="match status" value="1"/>
</dbReference>
<evidence type="ECO:0000313" key="1">
    <source>
        <dbReference type="EMBL" id="NNU81515.1"/>
    </source>
</evidence>
<dbReference type="GO" id="GO:0000271">
    <property type="term" value="P:polysaccharide biosynthetic process"/>
    <property type="evidence" value="ECO:0007669"/>
    <property type="project" value="InterPro"/>
</dbReference>
<evidence type="ECO:0000313" key="2">
    <source>
        <dbReference type="Proteomes" id="UP000572377"/>
    </source>
</evidence>
<dbReference type="AlphaFoldDB" id="A0A849L561"/>
<dbReference type="RefSeq" id="WP_171326354.1">
    <property type="nucleotide sequence ID" value="NZ_JABFBC010000002.1"/>
</dbReference>
<protein>
    <submittedName>
        <fullName evidence="1">Capsular polysaccharide biosynthesis protein</fullName>
    </submittedName>
</protein>
<keyword evidence="2" id="KW-1185">Reference proteome</keyword>
<dbReference type="InterPro" id="IPR007833">
    <property type="entry name" value="Capsule_polysaccharide_synth"/>
</dbReference>
<dbReference type="Pfam" id="PF05159">
    <property type="entry name" value="Capsule_synth"/>
    <property type="match status" value="3"/>
</dbReference>